<dbReference type="InterPro" id="IPR026042">
    <property type="entry name" value="YjbJ"/>
</dbReference>
<accession>A0ABU8PST4</accession>
<comment type="similarity">
    <text evidence="1">Belongs to the UPF0337 (CsbD) family.</text>
</comment>
<gene>
    <name evidence="3" type="ORF">WH298_11200</name>
</gene>
<evidence type="ECO:0000259" key="2">
    <source>
        <dbReference type="Pfam" id="PF05532"/>
    </source>
</evidence>
<dbReference type="PANTHER" id="PTHR34977:SF1">
    <property type="entry name" value="UPF0337 PROTEIN YJBJ"/>
    <property type="match status" value="1"/>
</dbReference>
<comment type="caution">
    <text evidence="3">The sequence shown here is derived from an EMBL/GenBank/DDBJ whole genome shotgun (WGS) entry which is preliminary data.</text>
</comment>
<reference evidence="3 4" key="1">
    <citation type="submission" date="2023-12" db="EMBL/GenBank/DDBJ databases">
        <title>Gut-associated functions are favored during microbiome assembly across C. elegans life.</title>
        <authorList>
            <person name="Zimmermann J."/>
        </authorList>
    </citation>
    <scope>NUCLEOTIDE SEQUENCE [LARGE SCALE GENOMIC DNA]</scope>
    <source>
        <strain evidence="3 4">BIGb0393</strain>
    </source>
</reference>
<dbReference type="RefSeq" id="WP_180822866.1">
    <property type="nucleotide sequence ID" value="NZ_JACAWY010000001.1"/>
</dbReference>
<evidence type="ECO:0000256" key="1">
    <source>
        <dbReference type="ARBA" id="ARBA00009129"/>
    </source>
</evidence>
<dbReference type="EMBL" id="JBBGZW010000001">
    <property type="protein sequence ID" value="MEJ5045755.1"/>
    <property type="molecule type" value="Genomic_DNA"/>
</dbReference>
<proteinExistence type="inferred from homology"/>
<evidence type="ECO:0000313" key="4">
    <source>
        <dbReference type="Proteomes" id="UP001362100"/>
    </source>
</evidence>
<feature type="domain" description="CsbD-like" evidence="2">
    <location>
        <begin position="4"/>
        <end position="55"/>
    </location>
</feature>
<name>A0ABU8PST4_9GAMM</name>
<dbReference type="PIRSF" id="PIRSF039008">
    <property type="entry name" value="YjbJ"/>
    <property type="match status" value="1"/>
</dbReference>
<dbReference type="Pfam" id="PF05532">
    <property type="entry name" value="CsbD"/>
    <property type="match status" value="1"/>
</dbReference>
<dbReference type="PANTHER" id="PTHR34977">
    <property type="entry name" value="UPF0337 PROTEIN YJBJ"/>
    <property type="match status" value="1"/>
</dbReference>
<dbReference type="Gene3D" id="1.10.1470.10">
    <property type="entry name" value="YjbJ"/>
    <property type="match status" value="1"/>
</dbReference>
<dbReference type="SUPFAM" id="SSF69047">
    <property type="entry name" value="Hypothetical protein YjbJ"/>
    <property type="match status" value="1"/>
</dbReference>
<keyword evidence="4" id="KW-1185">Reference proteome</keyword>
<evidence type="ECO:0000313" key="3">
    <source>
        <dbReference type="EMBL" id="MEJ5045755.1"/>
    </source>
</evidence>
<dbReference type="InterPro" id="IPR050423">
    <property type="entry name" value="UPF0337_stress_rsp"/>
</dbReference>
<organism evidence="3 4">
    <name type="scientific">Pantoea nemavictus</name>
    <dbReference type="NCBI Taxonomy" id="2726955"/>
    <lineage>
        <taxon>Bacteria</taxon>
        <taxon>Pseudomonadati</taxon>
        <taxon>Pseudomonadota</taxon>
        <taxon>Gammaproteobacteria</taxon>
        <taxon>Enterobacterales</taxon>
        <taxon>Erwiniaceae</taxon>
        <taxon>Pantoea</taxon>
    </lineage>
</organism>
<sequence length="70" mass="8413">MNKDEASGNWKQFKGKMKEKWGKLTDDDMTVIEGKRDQLIGKIQERYGYAKDQAETEVKDWESHNKDYRW</sequence>
<protein>
    <submittedName>
        <fullName evidence="3">CsbD family protein</fullName>
    </submittedName>
</protein>
<dbReference type="Proteomes" id="UP001362100">
    <property type="component" value="Unassembled WGS sequence"/>
</dbReference>
<dbReference type="InterPro" id="IPR008462">
    <property type="entry name" value="CsbD"/>
</dbReference>
<dbReference type="NCBIfam" id="NF007748">
    <property type="entry name" value="PRK10428.1"/>
    <property type="match status" value="1"/>
</dbReference>
<dbReference type="InterPro" id="IPR036629">
    <property type="entry name" value="YjbJ_sf"/>
</dbReference>